<keyword evidence="3" id="KW-1185">Reference proteome</keyword>
<feature type="region of interest" description="Disordered" evidence="1">
    <location>
        <begin position="863"/>
        <end position="918"/>
    </location>
</feature>
<proteinExistence type="predicted"/>
<sequence length="931" mass="102081">MPLPDQVKKRGRPRKADTLKCRPIVSDTRQYVKKDLAFLKHKSLQKQKRLRKRKALCHRQSANKEDFKLNGKKRGRPSLAATNRNRMLLTNQKQKDANQTGRPTKKCLNSKPQFVEDVCDSPQPTALQQSKNKIAKKLAVKARLKSLRSAHADSKVSPASSVRTLRSRNAFKEEQESAALKKKKTEATNLLKKKQALSKIRKLEYEIPVINLAPVVELDKDDIVSSAWLPLGEHKPLSKEQRMLLRGCDPRHECCQQRAVEMVDNCTQWEDPVQLYRMLSASVASSVPPLPVAPDAGTAMACGQLILNQNLKTGQPLQAYTVIQQPPGQQQQLVVMQNAPGAGTNFHQTRYAFPQRGLEHNDLLVQQIQAVGGLGHQVFNKKLSAVKREEPFGAAKPVGKRRGRRRKSRAPTSSASLYQDKKPLSFPVYNPDTVGPQFERIPYVTDNNNVSQHLHGASYGEPKVGLPSQTDYYKHLTPGQTADPYLGLQSSSTFQQSKHDGLDLEPHDLEIEETDDPSQGFQFNFPSASSVKQHIESEVKEEQVPWEKRYKVGPPEAKKDTFLTPKPAFTELSILKTASHPMFISPVHHVASPAQFGPAQAGLIPKTSDKNVPALLIPLQAKSQSSQQTAPTLTQIPHHLKKIPQTTRKSIPASQGCPQPHISLIPTPVLQSLLNSTIDSQNKHRASFEIISRLAKQISGQPLTNSGGPQQNSSVAQMPPQQISSVAQMPPQQNSSVAQMPPQPNSSMAQIPLQQISSVAQMPPQQNSPVARMPPQLNSPVAQMPPLKASTSQPPEQLTPLTPNTTAKSTPQHSQPYGQIFDSTGSLLNQMNTITQQPVQTAPASQTPCQATSSSILEGAQQNASISQQGDSFSHSLSGTSMAQGPSYTSDNIAFNPTSSSGKCEESSLNYPSPDPVVSVVVLDSDSDVEG</sequence>
<dbReference type="GO" id="GO:0003677">
    <property type="term" value="F:DNA binding"/>
    <property type="evidence" value="ECO:0007669"/>
    <property type="project" value="InterPro"/>
</dbReference>
<protein>
    <submittedName>
        <fullName evidence="2">Uncharacterized protein</fullName>
    </submittedName>
</protein>
<accession>A0AAV3XKF1</accession>
<dbReference type="EMBL" id="BLXT01000438">
    <property type="protein sequence ID" value="GFN77135.1"/>
    <property type="molecule type" value="Genomic_DNA"/>
</dbReference>
<evidence type="ECO:0000256" key="1">
    <source>
        <dbReference type="SAM" id="MobiDB-lite"/>
    </source>
</evidence>
<feature type="compositionally biased region" description="Polar residues" evidence="1">
    <location>
        <begin position="700"/>
        <end position="738"/>
    </location>
</feature>
<gene>
    <name evidence="2" type="ORF">PoB_000364100</name>
</gene>
<comment type="caution">
    <text evidence="2">The sequence shown here is derived from an EMBL/GenBank/DDBJ whole genome shotgun (WGS) entry which is preliminary data.</text>
</comment>
<evidence type="ECO:0000313" key="3">
    <source>
        <dbReference type="Proteomes" id="UP000735302"/>
    </source>
</evidence>
<feature type="compositionally biased region" description="Polar residues" evidence="1">
    <location>
        <begin position="789"/>
        <end position="816"/>
    </location>
</feature>
<feature type="compositionally biased region" description="Polar residues" evidence="1">
    <location>
        <begin position="80"/>
        <end position="102"/>
    </location>
</feature>
<feature type="compositionally biased region" description="Polar residues" evidence="1">
    <location>
        <begin position="863"/>
        <end position="911"/>
    </location>
</feature>
<dbReference type="Proteomes" id="UP000735302">
    <property type="component" value="Unassembled WGS sequence"/>
</dbReference>
<feature type="compositionally biased region" description="Basic residues" evidence="1">
    <location>
        <begin position="398"/>
        <end position="409"/>
    </location>
</feature>
<feature type="region of interest" description="Disordered" evidence="1">
    <location>
        <begin position="761"/>
        <end position="816"/>
    </location>
</feature>
<dbReference type="AlphaFoldDB" id="A0AAV3XKF1"/>
<organism evidence="2 3">
    <name type="scientific">Plakobranchus ocellatus</name>
    <dbReference type="NCBI Taxonomy" id="259542"/>
    <lineage>
        <taxon>Eukaryota</taxon>
        <taxon>Metazoa</taxon>
        <taxon>Spiralia</taxon>
        <taxon>Lophotrochozoa</taxon>
        <taxon>Mollusca</taxon>
        <taxon>Gastropoda</taxon>
        <taxon>Heterobranchia</taxon>
        <taxon>Euthyneura</taxon>
        <taxon>Panpulmonata</taxon>
        <taxon>Sacoglossa</taxon>
        <taxon>Placobranchoidea</taxon>
        <taxon>Plakobranchidae</taxon>
        <taxon>Plakobranchus</taxon>
    </lineage>
</organism>
<dbReference type="InterPro" id="IPR017956">
    <property type="entry name" value="AT_hook_DNA-bd_motif"/>
</dbReference>
<evidence type="ECO:0000313" key="2">
    <source>
        <dbReference type="EMBL" id="GFN77135.1"/>
    </source>
</evidence>
<feature type="region of interest" description="Disordered" evidence="1">
    <location>
        <begin position="700"/>
        <end position="748"/>
    </location>
</feature>
<reference evidence="2 3" key="1">
    <citation type="journal article" date="2021" name="Elife">
        <title>Chloroplast acquisition without the gene transfer in kleptoplastic sea slugs, Plakobranchus ocellatus.</title>
        <authorList>
            <person name="Maeda T."/>
            <person name="Takahashi S."/>
            <person name="Yoshida T."/>
            <person name="Shimamura S."/>
            <person name="Takaki Y."/>
            <person name="Nagai Y."/>
            <person name="Toyoda A."/>
            <person name="Suzuki Y."/>
            <person name="Arimoto A."/>
            <person name="Ishii H."/>
            <person name="Satoh N."/>
            <person name="Nishiyama T."/>
            <person name="Hasebe M."/>
            <person name="Maruyama T."/>
            <person name="Minagawa J."/>
            <person name="Obokata J."/>
            <person name="Shigenobu S."/>
        </authorList>
    </citation>
    <scope>NUCLEOTIDE SEQUENCE [LARGE SCALE GENOMIC DNA]</scope>
</reference>
<feature type="region of interest" description="Disordered" evidence="1">
    <location>
        <begin position="68"/>
        <end position="108"/>
    </location>
</feature>
<dbReference type="SMART" id="SM00384">
    <property type="entry name" value="AT_hook"/>
    <property type="match status" value="2"/>
</dbReference>
<name>A0AAV3XKF1_9GAST</name>
<feature type="region of interest" description="Disordered" evidence="1">
    <location>
        <begin position="390"/>
        <end position="419"/>
    </location>
</feature>